<gene>
    <name evidence="1" type="ORF">F4559_000812</name>
</gene>
<dbReference type="Proteomes" id="UP000542674">
    <property type="component" value="Unassembled WGS sequence"/>
</dbReference>
<dbReference type="RefSeq" id="WP_184666230.1">
    <property type="nucleotide sequence ID" value="NZ_JACHJS010000001.1"/>
</dbReference>
<reference evidence="1 2" key="1">
    <citation type="submission" date="2020-08" db="EMBL/GenBank/DDBJ databases">
        <title>Sequencing the genomes of 1000 actinobacteria strains.</title>
        <authorList>
            <person name="Klenk H.-P."/>
        </authorList>
    </citation>
    <scope>NUCLEOTIDE SEQUENCE [LARGE SCALE GENOMIC DNA]</scope>
    <source>
        <strain evidence="1 2">DSM 45084</strain>
    </source>
</reference>
<name>A0A7W7WUJ6_9PSEU</name>
<sequence length="94" mass="10210">MRWRGVRADAAAALWTGVGRRVSVGSVPGLVIRPTRRLKLREVEPPRPADAPPWWPAVTIHRGAAAAVVRVIAHGWVTVALPPPMTRGGARSRR</sequence>
<proteinExistence type="predicted"/>
<evidence type="ECO:0000313" key="1">
    <source>
        <dbReference type="EMBL" id="MBB4963453.1"/>
    </source>
</evidence>
<dbReference type="EMBL" id="JACHJS010000001">
    <property type="protein sequence ID" value="MBB4963453.1"/>
    <property type="molecule type" value="Genomic_DNA"/>
</dbReference>
<keyword evidence="2" id="KW-1185">Reference proteome</keyword>
<comment type="caution">
    <text evidence="1">The sequence shown here is derived from an EMBL/GenBank/DDBJ whole genome shotgun (WGS) entry which is preliminary data.</text>
</comment>
<protein>
    <submittedName>
        <fullName evidence="1">Uncharacterized protein</fullName>
    </submittedName>
</protein>
<evidence type="ECO:0000313" key="2">
    <source>
        <dbReference type="Proteomes" id="UP000542674"/>
    </source>
</evidence>
<organism evidence="1 2">
    <name type="scientific">Saccharothrix violaceirubra</name>
    <dbReference type="NCBI Taxonomy" id="413306"/>
    <lineage>
        <taxon>Bacteria</taxon>
        <taxon>Bacillati</taxon>
        <taxon>Actinomycetota</taxon>
        <taxon>Actinomycetes</taxon>
        <taxon>Pseudonocardiales</taxon>
        <taxon>Pseudonocardiaceae</taxon>
        <taxon>Saccharothrix</taxon>
    </lineage>
</organism>
<dbReference type="AlphaFoldDB" id="A0A7W7WUJ6"/>
<accession>A0A7W7WUJ6</accession>